<keyword evidence="3" id="KW-1185">Reference proteome</keyword>
<dbReference type="OrthoDB" id="267849at2759"/>
<evidence type="ECO:0000313" key="3">
    <source>
        <dbReference type="Proteomes" id="UP000674179"/>
    </source>
</evidence>
<dbReference type="EMBL" id="JAFHKP010000028">
    <property type="protein sequence ID" value="KAG5475081.1"/>
    <property type="molecule type" value="Genomic_DNA"/>
</dbReference>
<evidence type="ECO:0000313" key="2">
    <source>
        <dbReference type="EMBL" id="KAG5475081.1"/>
    </source>
</evidence>
<dbReference type="GeneID" id="94171749"/>
<dbReference type="KEGG" id="lenr:94171749"/>
<feature type="compositionally biased region" description="Low complexity" evidence="1">
    <location>
        <begin position="31"/>
        <end position="49"/>
    </location>
</feature>
<name>A0A836GHE2_LEIEN</name>
<evidence type="ECO:0000256" key="1">
    <source>
        <dbReference type="SAM" id="MobiDB-lite"/>
    </source>
</evidence>
<protein>
    <submittedName>
        <fullName evidence="2">Uncharacterized protein</fullName>
    </submittedName>
</protein>
<dbReference type="AlphaFoldDB" id="A0A836GHE2"/>
<gene>
    <name evidence="2" type="ORF">CUR178_04531</name>
</gene>
<comment type="caution">
    <text evidence="2">The sequence shown here is derived from an EMBL/GenBank/DDBJ whole genome shotgun (WGS) entry which is preliminary data.</text>
</comment>
<dbReference type="Proteomes" id="UP000674179">
    <property type="component" value="Chromosome 28"/>
</dbReference>
<accession>A0A836GHE2</accession>
<dbReference type="RefSeq" id="XP_067691610.1">
    <property type="nucleotide sequence ID" value="XM_067836239.1"/>
</dbReference>
<sequence>MAGEEAEAIAAGYARGHFTTYYVDCAKLPSSGSTTTSAAPSSTAFSSTGLRGVQTGSIPTLGDFSMLPHPEYANRRGKTINKPLYLHHLKS</sequence>
<feature type="region of interest" description="Disordered" evidence="1">
    <location>
        <begin position="31"/>
        <end position="50"/>
    </location>
</feature>
<proteinExistence type="predicted"/>
<organism evidence="2 3">
    <name type="scientific">Leishmania enriettii</name>
    <dbReference type="NCBI Taxonomy" id="5663"/>
    <lineage>
        <taxon>Eukaryota</taxon>
        <taxon>Discoba</taxon>
        <taxon>Euglenozoa</taxon>
        <taxon>Kinetoplastea</taxon>
        <taxon>Metakinetoplastina</taxon>
        <taxon>Trypanosomatida</taxon>
        <taxon>Trypanosomatidae</taxon>
        <taxon>Leishmaniinae</taxon>
        <taxon>Leishmania</taxon>
    </lineage>
</organism>
<reference evidence="2 3" key="1">
    <citation type="submission" date="2021-02" db="EMBL/GenBank/DDBJ databases">
        <title>Leishmania (Mundinia) enrietti genome sequencing and assembly.</title>
        <authorList>
            <person name="Almutairi H."/>
            <person name="Gatherer D."/>
        </authorList>
    </citation>
    <scope>NUCLEOTIDE SEQUENCE [LARGE SCALE GENOMIC DNA]</scope>
    <source>
        <strain evidence="2">CUR178</strain>
    </source>
</reference>